<evidence type="ECO:0000313" key="2">
    <source>
        <dbReference type="EMBL" id="KAK5058528.1"/>
    </source>
</evidence>
<feature type="signal peptide" evidence="1">
    <location>
        <begin position="1"/>
        <end position="19"/>
    </location>
</feature>
<feature type="chain" id="PRO_5043832896" description="Secreted protein" evidence="1">
    <location>
        <begin position="20"/>
        <end position="186"/>
    </location>
</feature>
<evidence type="ECO:0000313" key="3">
    <source>
        <dbReference type="Proteomes" id="UP001358417"/>
    </source>
</evidence>
<keyword evidence="3" id="KW-1185">Reference proteome</keyword>
<comment type="caution">
    <text evidence="2">The sequence shown here is derived from an EMBL/GenBank/DDBJ whole genome shotgun (WGS) entry which is preliminary data.</text>
</comment>
<name>A0AAV9NJW5_9EURO</name>
<dbReference type="AlphaFoldDB" id="A0AAV9NJW5"/>
<dbReference type="GeneID" id="89978946"/>
<dbReference type="RefSeq" id="XP_064709051.1">
    <property type="nucleotide sequence ID" value="XM_064854325.1"/>
</dbReference>
<gene>
    <name evidence="2" type="ORF">LTR84_010791</name>
</gene>
<proteinExistence type="predicted"/>
<evidence type="ECO:0000256" key="1">
    <source>
        <dbReference type="SAM" id="SignalP"/>
    </source>
</evidence>
<accession>A0AAV9NJW5</accession>
<reference evidence="2 3" key="1">
    <citation type="submission" date="2023-08" db="EMBL/GenBank/DDBJ databases">
        <title>Black Yeasts Isolated from many extreme environments.</title>
        <authorList>
            <person name="Coleine C."/>
            <person name="Stajich J.E."/>
            <person name="Selbmann L."/>
        </authorList>
    </citation>
    <scope>NUCLEOTIDE SEQUENCE [LARGE SCALE GENOMIC DNA]</scope>
    <source>
        <strain evidence="2 3">CCFEE 5792</strain>
    </source>
</reference>
<keyword evidence="1" id="KW-0732">Signal</keyword>
<sequence>MKFYVVFSLLSLLLTHVISTIPKAKTTGASEMATVAEFSSTNGGLAFIEEKTDEATAGILGGRSAALNWLTKPSAPAARKDKCDHDAPGCSKCGDCCVFRLRSKQWIEPDTNVVVMPVTNRCVPVPIEGQYSLVTNGCTNWFKNCTMWPQRDCTGVPNTRSLSIPKDINTWYGTTFYIRAISCSAA</sequence>
<organism evidence="2 3">
    <name type="scientific">Exophiala bonariae</name>
    <dbReference type="NCBI Taxonomy" id="1690606"/>
    <lineage>
        <taxon>Eukaryota</taxon>
        <taxon>Fungi</taxon>
        <taxon>Dikarya</taxon>
        <taxon>Ascomycota</taxon>
        <taxon>Pezizomycotina</taxon>
        <taxon>Eurotiomycetes</taxon>
        <taxon>Chaetothyriomycetidae</taxon>
        <taxon>Chaetothyriales</taxon>
        <taxon>Herpotrichiellaceae</taxon>
        <taxon>Exophiala</taxon>
    </lineage>
</organism>
<dbReference type="EMBL" id="JAVRRD010000005">
    <property type="protein sequence ID" value="KAK5058528.1"/>
    <property type="molecule type" value="Genomic_DNA"/>
</dbReference>
<evidence type="ECO:0008006" key="4">
    <source>
        <dbReference type="Google" id="ProtNLM"/>
    </source>
</evidence>
<protein>
    <recommendedName>
        <fullName evidence="4">Secreted protein</fullName>
    </recommendedName>
</protein>
<dbReference type="Proteomes" id="UP001358417">
    <property type="component" value="Unassembled WGS sequence"/>
</dbReference>